<dbReference type="EMBL" id="CP036279">
    <property type="protein sequence ID" value="QDU62319.1"/>
    <property type="molecule type" value="Genomic_DNA"/>
</dbReference>
<keyword evidence="2" id="KW-1185">Reference proteome</keyword>
<organism evidence="1 2">
    <name type="scientific">Kolteria novifilia</name>
    <dbReference type="NCBI Taxonomy" id="2527975"/>
    <lineage>
        <taxon>Bacteria</taxon>
        <taxon>Pseudomonadati</taxon>
        <taxon>Planctomycetota</taxon>
        <taxon>Planctomycetia</taxon>
        <taxon>Kolteriales</taxon>
        <taxon>Kolteriaceae</taxon>
        <taxon>Kolteria</taxon>
    </lineage>
</organism>
<dbReference type="KEGG" id="knv:Pan216_31860"/>
<name>A0A518B5R3_9BACT</name>
<gene>
    <name evidence="1" type="ORF">Pan216_31860</name>
</gene>
<proteinExistence type="predicted"/>
<accession>A0A518B5R3</accession>
<evidence type="ECO:0000313" key="1">
    <source>
        <dbReference type="EMBL" id="QDU62319.1"/>
    </source>
</evidence>
<reference evidence="1 2" key="1">
    <citation type="submission" date="2019-02" db="EMBL/GenBank/DDBJ databases">
        <title>Deep-cultivation of Planctomycetes and their phenomic and genomic characterization uncovers novel biology.</title>
        <authorList>
            <person name="Wiegand S."/>
            <person name="Jogler M."/>
            <person name="Boedeker C."/>
            <person name="Pinto D."/>
            <person name="Vollmers J."/>
            <person name="Rivas-Marin E."/>
            <person name="Kohn T."/>
            <person name="Peeters S.H."/>
            <person name="Heuer A."/>
            <person name="Rast P."/>
            <person name="Oberbeckmann S."/>
            <person name="Bunk B."/>
            <person name="Jeske O."/>
            <person name="Meyerdierks A."/>
            <person name="Storesund J.E."/>
            <person name="Kallscheuer N."/>
            <person name="Luecker S."/>
            <person name="Lage O.M."/>
            <person name="Pohl T."/>
            <person name="Merkel B.J."/>
            <person name="Hornburger P."/>
            <person name="Mueller R.-W."/>
            <person name="Bruemmer F."/>
            <person name="Labrenz M."/>
            <person name="Spormann A.M."/>
            <person name="Op den Camp H."/>
            <person name="Overmann J."/>
            <person name="Amann R."/>
            <person name="Jetten M.S.M."/>
            <person name="Mascher T."/>
            <person name="Medema M.H."/>
            <person name="Devos D.P."/>
            <person name="Kaster A.-K."/>
            <person name="Ovreas L."/>
            <person name="Rohde M."/>
            <person name="Galperin M.Y."/>
            <person name="Jogler C."/>
        </authorList>
    </citation>
    <scope>NUCLEOTIDE SEQUENCE [LARGE SCALE GENOMIC DNA]</scope>
    <source>
        <strain evidence="1 2">Pan216</strain>
    </source>
</reference>
<dbReference type="AlphaFoldDB" id="A0A518B5R3"/>
<sequence length="568" mass="63237">MLGSRPLGRYRRVIAVFTILVAGGTSIGDDNPPGPDAPILTVTAKSLQTFKDQASYLLKLGDRPDLAQQLDAIMSLGVAERAFGVDTKRPLGATFRFEDKTSVARLLVPVADEGQALRLLESLPSKPREIGKGIFSLSPPRPLPEIYFRLGKGWLVAATTVKASKLPSEDPNEDLLTRVGDADLVATLDIQAAPEWAREDIVHRAEQVFAKAINSFGRPPSPLELLGMALLTAQMNYGVDFLRAGDEIRLAYRFDQENGNIALTIDATALDEFRYAEFIKTLDNTQGRLTHLLDEATPFALVVGVPVKGPIKEGLINLDAFLQSDAKHSRQLAEERKDARRQSTLTTWAQIVQIYSDLVQDRMKAGTVDFAFLVDGENGKLEYSSVLETSRGREFATQFSETYDAYFRSRIDEYAPRKATEHREFFVRQHRPIEREIDEYYVDDFATAGSETKLIHVHVCDDGALAIQEQINFLHEVSPRKSDAIVRLHVDVSALCYALGFMNPETIWRLKDMDNRIRTVMARRDLDFKLDASIRGHEGGLRLVIDANKGVLALIGRALTIQLGEAGR</sequence>
<protein>
    <submittedName>
        <fullName evidence="1">Uncharacterized protein</fullName>
    </submittedName>
</protein>
<evidence type="ECO:0000313" key="2">
    <source>
        <dbReference type="Proteomes" id="UP000317093"/>
    </source>
</evidence>
<dbReference type="RefSeq" id="WP_145258983.1">
    <property type="nucleotide sequence ID" value="NZ_CP036279.1"/>
</dbReference>
<dbReference type="Proteomes" id="UP000317093">
    <property type="component" value="Chromosome"/>
</dbReference>